<name>A0A5B6VM59_9ROSI</name>
<protein>
    <submittedName>
        <fullName evidence="1">Reverse transcriptase</fullName>
    </submittedName>
</protein>
<dbReference type="Proteomes" id="UP000325315">
    <property type="component" value="Unassembled WGS sequence"/>
</dbReference>
<sequence length="125" mass="14291">MSCVRSVRYVVKRNIVLSKTIIPERGLRQGEPPLSLSFFFLNKKSDAEVVLNILKNFSKASGQKINFDKSMIRFSSNTPLDQQHFYSDLFGMKVVNQLDNYLGLPLSVGNRKFALQQNRLLAAFF</sequence>
<proteinExistence type="predicted"/>
<comment type="caution">
    <text evidence="1">The sequence shown here is derived from an EMBL/GenBank/DDBJ whole genome shotgun (WGS) entry which is preliminary data.</text>
</comment>
<keyword evidence="1" id="KW-0808">Transferase</keyword>
<dbReference type="GO" id="GO:0003964">
    <property type="term" value="F:RNA-directed DNA polymerase activity"/>
    <property type="evidence" value="ECO:0007669"/>
    <property type="project" value="UniProtKB-KW"/>
</dbReference>
<gene>
    <name evidence="1" type="ORF">EPI10_015868</name>
</gene>
<dbReference type="PANTHER" id="PTHR33116">
    <property type="entry name" value="REVERSE TRANSCRIPTASE ZINC-BINDING DOMAIN-CONTAINING PROTEIN-RELATED-RELATED"/>
    <property type="match status" value="1"/>
</dbReference>
<keyword evidence="1" id="KW-0695">RNA-directed DNA polymerase</keyword>
<evidence type="ECO:0000313" key="1">
    <source>
        <dbReference type="EMBL" id="KAA3470136.1"/>
    </source>
</evidence>
<reference evidence="1" key="1">
    <citation type="submission" date="2019-08" db="EMBL/GenBank/DDBJ databases">
        <authorList>
            <person name="Liu F."/>
        </authorList>
    </citation>
    <scope>NUCLEOTIDE SEQUENCE [LARGE SCALE GENOMIC DNA]</scope>
    <source>
        <strain evidence="1">PA1801</strain>
        <tissue evidence="1">Leaf</tissue>
    </source>
</reference>
<organism evidence="1 2">
    <name type="scientific">Gossypium australe</name>
    <dbReference type="NCBI Taxonomy" id="47621"/>
    <lineage>
        <taxon>Eukaryota</taxon>
        <taxon>Viridiplantae</taxon>
        <taxon>Streptophyta</taxon>
        <taxon>Embryophyta</taxon>
        <taxon>Tracheophyta</taxon>
        <taxon>Spermatophyta</taxon>
        <taxon>Magnoliopsida</taxon>
        <taxon>eudicotyledons</taxon>
        <taxon>Gunneridae</taxon>
        <taxon>Pentapetalae</taxon>
        <taxon>rosids</taxon>
        <taxon>malvids</taxon>
        <taxon>Malvales</taxon>
        <taxon>Malvaceae</taxon>
        <taxon>Malvoideae</taxon>
        <taxon>Gossypium</taxon>
    </lineage>
</organism>
<dbReference type="EMBL" id="SMMG02000006">
    <property type="protein sequence ID" value="KAA3470136.1"/>
    <property type="molecule type" value="Genomic_DNA"/>
</dbReference>
<keyword evidence="1" id="KW-0548">Nucleotidyltransferase</keyword>
<dbReference type="OrthoDB" id="10471462at2759"/>
<evidence type="ECO:0000313" key="2">
    <source>
        <dbReference type="Proteomes" id="UP000325315"/>
    </source>
</evidence>
<accession>A0A5B6VM59</accession>
<dbReference type="AlphaFoldDB" id="A0A5B6VM59"/>
<keyword evidence="2" id="KW-1185">Reference proteome</keyword>
<dbReference type="PANTHER" id="PTHR33116:SF86">
    <property type="entry name" value="REVERSE TRANSCRIPTASE DOMAIN-CONTAINING PROTEIN"/>
    <property type="match status" value="1"/>
</dbReference>